<proteinExistence type="predicted"/>
<comment type="caution">
    <text evidence="1">The sequence shown here is derived from an EMBL/GenBank/DDBJ whole genome shotgun (WGS) entry which is preliminary data.</text>
</comment>
<gene>
    <name evidence="1" type="ORF">H8R25_13960</name>
</gene>
<evidence type="ECO:0000313" key="1">
    <source>
        <dbReference type="EMBL" id="MBC5845536.1"/>
    </source>
</evidence>
<reference evidence="1 2" key="1">
    <citation type="submission" date="2020-08" db="EMBL/GenBank/DDBJ databases">
        <title>Description of novel Flavobacterium F-392 isolate.</title>
        <authorList>
            <person name="Saticioglu I.B."/>
            <person name="Duman M."/>
            <person name="Altun S."/>
        </authorList>
    </citation>
    <scope>NUCLEOTIDE SEQUENCE [LARGE SCALE GENOMIC DNA]</scope>
    <source>
        <strain evidence="1 2">F-392</strain>
    </source>
</reference>
<dbReference type="InterPro" id="IPR026341">
    <property type="entry name" value="T9SS_type_B"/>
</dbReference>
<keyword evidence="2" id="KW-1185">Reference proteome</keyword>
<dbReference type="EMBL" id="JACRUL010000042">
    <property type="protein sequence ID" value="MBC5845536.1"/>
    <property type="molecule type" value="Genomic_DNA"/>
</dbReference>
<sequence length="853" mass="90418">MSAQCAGTSNSITVCDIQNNSSKAINLFSQLLGSPVSGGVWKDNLLSGGLSTSTGVLNAQSIKKSGIYTYTYTVDNGAGCKDSATVTVTIGGYAGISSPNVSACSDDTSYNLFLGFNGNFASPQSNGYWTDNDNTGALSNNYFNAKSAGVGTYSFTYTMPAIGSCLVQKSTVYVTVYRAPEPGIPSFLLLCDADKDSFSTNFDLNSLLTGEDSDGVWEDLSGTTEITSQDDSFIDIKKLYATYGARTFNFRYNVDPDNPICTVKRATVSVIIERQLDFTGAKVVVDADICENEMGTAQYNLVLTQGVKSVPDGSYYVTYKIIGGAAAIEETVVAGFLSGSLSFSLPSSYFQQVGAFDVSVVNVVSATSLGACTTVLPNVTDVLNVFPIPKIDNSKVTIDPVCKGNAVKVVVAGSNNLSDGLYDVVYRLSGSNTAISQKDVLTVANGEGVLYIPVNLVSTTGTTIISMTSITNLSTLCTNVVNLSKDFVVNSLPNASTVSVGVNSACQGKPIIVSVSGLGALTSIVVKYDLSGANSINNQSVSLTATNGNASFEIPTALLGNTGNTIFTFTELVNTSTGCSVAVNNVSKSFVVNPVPLSPVTKDEVFCVNDAKKVSDLTPNGAQYQWFNSATSTVVLAPTTVLVSGDYYVKEVVAATGCESGRSRATVTINQEDIPVLSSNGEIFCGLDKPTILDLSARVVSNGKLLWFDAATNGTVINEATLLLDHKIYYGFSFSNGTNCVSNALEVTISLSNCDETADFFVPDGFSPNGDGVNDSFRIPKIDFIYPDYSLEIYNRYGTLMFKGNKSNPEWDGRNSNFNVGIDGMAPNGVYFYVINFNKNNKAPYQGSLYLNR</sequence>
<dbReference type="Proteomes" id="UP000641454">
    <property type="component" value="Unassembled WGS sequence"/>
</dbReference>
<dbReference type="NCBIfam" id="TIGR04131">
    <property type="entry name" value="Bac_Flav_CTERM"/>
    <property type="match status" value="1"/>
</dbReference>
<name>A0A923N176_9FLAO</name>
<accession>A0A923N176</accession>
<dbReference type="AlphaFoldDB" id="A0A923N176"/>
<protein>
    <submittedName>
        <fullName evidence="1">Gliding motility-associated C-terminal domain-containing protein</fullName>
    </submittedName>
</protein>
<evidence type="ECO:0000313" key="2">
    <source>
        <dbReference type="Proteomes" id="UP000641454"/>
    </source>
</evidence>
<organism evidence="1 2">
    <name type="scientific">Flavobacterium muglaense</name>
    <dbReference type="NCBI Taxonomy" id="2764716"/>
    <lineage>
        <taxon>Bacteria</taxon>
        <taxon>Pseudomonadati</taxon>
        <taxon>Bacteroidota</taxon>
        <taxon>Flavobacteriia</taxon>
        <taxon>Flavobacteriales</taxon>
        <taxon>Flavobacteriaceae</taxon>
        <taxon>Flavobacterium</taxon>
    </lineage>
</organism>
<dbReference type="RefSeq" id="WP_187020226.1">
    <property type="nucleotide sequence ID" value="NZ_JACRUK010000044.1"/>
</dbReference>
<dbReference type="Pfam" id="PF13585">
    <property type="entry name" value="CHU_C"/>
    <property type="match status" value="1"/>
</dbReference>